<evidence type="ECO:0000256" key="1">
    <source>
        <dbReference type="SAM" id="MobiDB-lite"/>
    </source>
</evidence>
<evidence type="ECO:0000313" key="2">
    <source>
        <dbReference type="EMBL" id="OSX72695.1"/>
    </source>
</evidence>
<sequence>MHPNSFTPSTVGATNTGPLARPDTASSSTLRTRQVVAPTASPPSRRRHGGRPWDRRGSDADEPRAARRWAGEPPARPPRTGRCGAPPRLQRPPPKPCLPLHSRRRLVPAAPPASHTSAPSVSAVTAAKVVVAGAATLGAATPWAGATHSPPWGGVAATTTAAAAAAAAAAVPNL</sequence>
<protein>
    <submittedName>
        <fullName evidence="2">Uncharacterized protein</fullName>
    </submittedName>
</protein>
<evidence type="ECO:0000313" key="3">
    <source>
        <dbReference type="Proteomes" id="UP000218209"/>
    </source>
</evidence>
<proteinExistence type="predicted"/>
<feature type="compositionally biased region" description="Polar residues" evidence="1">
    <location>
        <begin position="1"/>
        <end position="17"/>
    </location>
</feature>
<feature type="region of interest" description="Disordered" evidence="1">
    <location>
        <begin position="1"/>
        <end position="118"/>
    </location>
</feature>
<dbReference type="Proteomes" id="UP000218209">
    <property type="component" value="Unassembled WGS sequence"/>
</dbReference>
<dbReference type="AlphaFoldDB" id="A0A1X6NVV4"/>
<feature type="compositionally biased region" description="Basic and acidic residues" evidence="1">
    <location>
        <begin position="51"/>
        <end position="65"/>
    </location>
</feature>
<dbReference type="EMBL" id="KV919044">
    <property type="protein sequence ID" value="OSX72695.1"/>
    <property type="molecule type" value="Genomic_DNA"/>
</dbReference>
<organism evidence="2 3">
    <name type="scientific">Porphyra umbilicalis</name>
    <name type="common">Purple laver</name>
    <name type="synonym">Red alga</name>
    <dbReference type="NCBI Taxonomy" id="2786"/>
    <lineage>
        <taxon>Eukaryota</taxon>
        <taxon>Rhodophyta</taxon>
        <taxon>Bangiophyceae</taxon>
        <taxon>Bangiales</taxon>
        <taxon>Bangiaceae</taxon>
        <taxon>Porphyra</taxon>
    </lineage>
</organism>
<keyword evidence="3" id="KW-1185">Reference proteome</keyword>
<reference evidence="2 3" key="1">
    <citation type="submission" date="2017-03" db="EMBL/GenBank/DDBJ databases">
        <title>WGS assembly of Porphyra umbilicalis.</title>
        <authorList>
            <person name="Brawley S.H."/>
            <person name="Blouin N.A."/>
            <person name="Ficko-Blean E."/>
            <person name="Wheeler G.L."/>
            <person name="Lohr M."/>
            <person name="Goodson H.V."/>
            <person name="Jenkins J.W."/>
            <person name="Blaby-Haas C.E."/>
            <person name="Helliwell K.E."/>
            <person name="Chan C."/>
            <person name="Marriage T."/>
            <person name="Bhattacharya D."/>
            <person name="Klein A.S."/>
            <person name="Badis Y."/>
            <person name="Brodie J."/>
            <person name="Cao Y."/>
            <person name="Collen J."/>
            <person name="Dittami S.M."/>
            <person name="Gachon C.M."/>
            <person name="Green B.R."/>
            <person name="Karpowicz S."/>
            <person name="Kim J.W."/>
            <person name="Kudahl U."/>
            <person name="Lin S."/>
            <person name="Michel G."/>
            <person name="Mittag M."/>
            <person name="Olson B.J."/>
            <person name="Pangilinan J."/>
            <person name="Peng Y."/>
            <person name="Qiu H."/>
            <person name="Shu S."/>
            <person name="Singer J.T."/>
            <person name="Smith A.G."/>
            <person name="Sprecher B.N."/>
            <person name="Wagner V."/>
            <person name="Wang W."/>
            <person name="Wang Z.-Y."/>
            <person name="Yan J."/>
            <person name="Yarish C."/>
            <person name="Zoeuner-Riek S."/>
            <person name="Zhuang Y."/>
            <person name="Zou Y."/>
            <person name="Lindquist E.A."/>
            <person name="Grimwood J."/>
            <person name="Barry K."/>
            <person name="Rokhsar D.S."/>
            <person name="Schmutz J."/>
            <person name="Stiller J.W."/>
            <person name="Grossman A.R."/>
            <person name="Prochnik S.E."/>
        </authorList>
    </citation>
    <scope>NUCLEOTIDE SEQUENCE [LARGE SCALE GENOMIC DNA]</scope>
    <source>
        <strain evidence="2">4086291</strain>
    </source>
</reference>
<name>A0A1X6NVV4_PORUM</name>
<accession>A0A1X6NVV4</accession>
<gene>
    <name evidence="2" type="ORF">BU14_0413s0003</name>
</gene>